<evidence type="ECO:0000313" key="1">
    <source>
        <dbReference type="EMBL" id="ESZ92691.1"/>
    </source>
</evidence>
<reference evidence="1 2" key="1">
    <citation type="journal article" date="2014" name="Genome Announc.">
        <title>Draft genome sequence of Sclerotinia borealis, a psychrophilic plant pathogenic fungus.</title>
        <authorList>
            <person name="Mardanov A.V."/>
            <person name="Beletsky A.V."/>
            <person name="Kadnikov V.V."/>
            <person name="Ignatov A.N."/>
            <person name="Ravin N.V."/>
        </authorList>
    </citation>
    <scope>NUCLEOTIDE SEQUENCE [LARGE SCALE GENOMIC DNA]</scope>
    <source>
        <strain evidence="2">F-4157</strain>
    </source>
</reference>
<comment type="caution">
    <text evidence="1">The sequence shown here is derived from an EMBL/GenBank/DDBJ whole genome shotgun (WGS) entry which is preliminary data.</text>
</comment>
<dbReference type="HOGENOM" id="CLU_136941_0_0_1"/>
<evidence type="ECO:0000313" key="2">
    <source>
        <dbReference type="Proteomes" id="UP000019487"/>
    </source>
</evidence>
<keyword evidence="2" id="KW-1185">Reference proteome</keyword>
<accession>W9CA12</accession>
<dbReference type="AlphaFoldDB" id="W9CA12"/>
<dbReference type="EMBL" id="AYSA01000367">
    <property type="protein sequence ID" value="ESZ92691.1"/>
    <property type="molecule type" value="Genomic_DNA"/>
</dbReference>
<organism evidence="1 2">
    <name type="scientific">Sclerotinia borealis (strain F-4128)</name>
    <dbReference type="NCBI Taxonomy" id="1432307"/>
    <lineage>
        <taxon>Eukaryota</taxon>
        <taxon>Fungi</taxon>
        <taxon>Dikarya</taxon>
        <taxon>Ascomycota</taxon>
        <taxon>Pezizomycotina</taxon>
        <taxon>Leotiomycetes</taxon>
        <taxon>Helotiales</taxon>
        <taxon>Sclerotiniaceae</taxon>
        <taxon>Sclerotinia</taxon>
    </lineage>
</organism>
<proteinExistence type="predicted"/>
<dbReference type="Proteomes" id="UP000019487">
    <property type="component" value="Unassembled WGS sequence"/>
</dbReference>
<gene>
    <name evidence="1" type="ORF">SBOR_6952</name>
</gene>
<protein>
    <submittedName>
        <fullName evidence="1">Uncharacterized protein</fullName>
    </submittedName>
</protein>
<name>W9CA12_SCLBF</name>
<sequence length="85" mass="9970">MDFNHFSSESEFRIFINNEEEIEEMAAAKAIMELHDEIRELQATHKEELASTRTQDQETHAQELVLMETKHTEVQAKHTKELALM</sequence>